<dbReference type="Gene3D" id="3.40.720.10">
    <property type="entry name" value="Alkaline Phosphatase, subunit A"/>
    <property type="match status" value="1"/>
</dbReference>
<evidence type="ECO:0000313" key="3">
    <source>
        <dbReference type="EMBL" id="PHN06124.1"/>
    </source>
</evidence>
<evidence type="ECO:0000256" key="1">
    <source>
        <dbReference type="SAM" id="SignalP"/>
    </source>
</evidence>
<organism evidence="3 4">
    <name type="scientific">Flavilitoribacter nigricans (strain ATCC 23147 / DSM 23189 / NBRC 102662 / NCIMB 1420 / SS-2)</name>
    <name type="common">Lewinella nigricans</name>
    <dbReference type="NCBI Taxonomy" id="1122177"/>
    <lineage>
        <taxon>Bacteria</taxon>
        <taxon>Pseudomonadati</taxon>
        <taxon>Bacteroidota</taxon>
        <taxon>Saprospiria</taxon>
        <taxon>Saprospirales</taxon>
        <taxon>Lewinellaceae</taxon>
        <taxon>Flavilitoribacter</taxon>
    </lineage>
</organism>
<dbReference type="OrthoDB" id="9765065at2"/>
<proteinExistence type="predicted"/>
<feature type="signal peptide" evidence="1">
    <location>
        <begin position="1"/>
        <end position="21"/>
    </location>
</feature>
<protein>
    <submittedName>
        <fullName evidence="3">Sulfatase</fullName>
    </submittedName>
</protein>
<reference evidence="3 4" key="1">
    <citation type="submission" date="2017-10" db="EMBL/GenBank/DDBJ databases">
        <title>The draft genome sequence of Lewinella nigricans NBRC 102662.</title>
        <authorList>
            <person name="Wang K."/>
        </authorList>
    </citation>
    <scope>NUCLEOTIDE SEQUENCE [LARGE SCALE GENOMIC DNA]</scope>
    <source>
        <strain evidence="3 4">NBRC 102662</strain>
    </source>
</reference>
<accession>A0A2D0NC88</accession>
<dbReference type="InterPro" id="IPR052701">
    <property type="entry name" value="GAG_Ulvan_Degrading_Sulfatases"/>
</dbReference>
<feature type="chain" id="PRO_5013039439" evidence="1">
    <location>
        <begin position="22"/>
        <end position="539"/>
    </location>
</feature>
<comment type="caution">
    <text evidence="3">The sequence shown here is derived from an EMBL/GenBank/DDBJ whole genome shotgun (WGS) entry which is preliminary data.</text>
</comment>
<sequence>MIRHWLPLFALVLLFSCQSESPEETTAVRPNILFAISDDQSFAHTSFAGCTFVQTPAFDRVAKNGIFFRNCLAGSPGCAPSRSSIVTGRYHWQNEQAGQHAAGWLKKYVPFVDLLQANGYHTGFTGKGVGPFEYGKSEEDDLRVGNAAGTAFSTIRYEPGTDGDERFAEKINTINYAANFKDFLSQREADKPFFFWYGATEPHRDYEDGAGLRRGKKLADVQVPEFFPDSEVVRSDLLDYAVEIEWFDLHLERMLEHLDSIGELENTIVIVTADNGMPFPRAKANGYEYGVHVPMAVSYPAGFPAGRAVDDRISFVDLAPTILELTQTSPEGMLPISGKSFVNILRSERTGQVDESRRYALSGRERHSSSRYQNLGYPQRVIRDGEHLLIWNQRPQRWPAGAPQRIKEDTESELWPLYGLDEEGKHHSEWAFTDVDACPTKSFLVEHHEVDSLRKYFDWAYGKRPEFELFNIQSDPSCLQNLAGQASMEGVEQRLKAALQQQLENTSDPRVVGPDPELFDSYPRYSRMRDFPRPDWMEE</sequence>
<name>A0A2D0NC88_FLAN2</name>
<dbReference type="EMBL" id="PDUD01000019">
    <property type="protein sequence ID" value="PHN06124.1"/>
    <property type="molecule type" value="Genomic_DNA"/>
</dbReference>
<keyword evidence="1" id="KW-0732">Signal</keyword>
<dbReference type="InterPro" id="IPR017850">
    <property type="entry name" value="Alkaline_phosphatase_core_sf"/>
</dbReference>
<dbReference type="Proteomes" id="UP000223913">
    <property type="component" value="Unassembled WGS sequence"/>
</dbReference>
<feature type="domain" description="Sulfatase N-terminal" evidence="2">
    <location>
        <begin position="30"/>
        <end position="327"/>
    </location>
</feature>
<dbReference type="InterPro" id="IPR000917">
    <property type="entry name" value="Sulfatase_N"/>
</dbReference>
<dbReference type="SUPFAM" id="SSF53649">
    <property type="entry name" value="Alkaline phosphatase-like"/>
    <property type="match status" value="1"/>
</dbReference>
<dbReference type="PROSITE" id="PS51257">
    <property type="entry name" value="PROKAR_LIPOPROTEIN"/>
    <property type="match status" value="1"/>
</dbReference>
<dbReference type="PANTHER" id="PTHR43751:SF1">
    <property type="entry name" value="SULFATASE ATSG-RELATED"/>
    <property type="match status" value="1"/>
</dbReference>
<dbReference type="Pfam" id="PF00884">
    <property type="entry name" value="Sulfatase"/>
    <property type="match status" value="1"/>
</dbReference>
<dbReference type="AlphaFoldDB" id="A0A2D0NC88"/>
<dbReference type="PANTHER" id="PTHR43751">
    <property type="entry name" value="SULFATASE"/>
    <property type="match status" value="1"/>
</dbReference>
<evidence type="ECO:0000259" key="2">
    <source>
        <dbReference type="Pfam" id="PF00884"/>
    </source>
</evidence>
<dbReference type="RefSeq" id="WP_099150718.1">
    <property type="nucleotide sequence ID" value="NZ_PDUD01000019.1"/>
</dbReference>
<gene>
    <name evidence="3" type="ORF">CRP01_14245</name>
</gene>
<dbReference type="CDD" id="cd16027">
    <property type="entry name" value="SGSH"/>
    <property type="match status" value="1"/>
</dbReference>
<evidence type="ECO:0000313" key="4">
    <source>
        <dbReference type="Proteomes" id="UP000223913"/>
    </source>
</evidence>
<keyword evidence="4" id="KW-1185">Reference proteome</keyword>